<feature type="signal peptide" evidence="1">
    <location>
        <begin position="1"/>
        <end position="19"/>
    </location>
</feature>
<keyword evidence="1" id="KW-0732">Signal</keyword>
<dbReference type="EMBL" id="JBGFUD010000063">
    <property type="protein sequence ID" value="MFH4973540.1"/>
    <property type="molecule type" value="Genomic_DNA"/>
</dbReference>
<evidence type="ECO:0000313" key="3">
    <source>
        <dbReference type="Proteomes" id="UP001608902"/>
    </source>
</evidence>
<evidence type="ECO:0000256" key="1">
    <source>
        <dbReference type="SAM" id="SignalP"/>
    </source>
</evidence>
<feature type="chain" id="PRO_5044831299" evidence="1">
    <location>
        <begin position="20"/>
        <end position="159"/>
    </location>
</feature>
<dbReference type="AlphaFoldDB" id="A0ABD6E2M6"/>
<proteinExistence type="predicted"/>
<dbReference type="Proteomes" id="UP001608902">
    <property type="component" value="Unassembled WGS sequence"/>
</dbReference>
<reference evidence="2 3" key="1">
    <citation type="submission" date="2024-08" db="EMBL/GenBank/DDBJ databases">
        <title>Gnathostoma spinigerum genome.</title>
        <authorList>
            <person name="Gonzalez-Bertolin B."/>
            <person name="Monzon S."/>
            <person name="Zaballos A."/>
            <person name="Jimenez P."/>
            <person name="Dekumyoy P."/>
            <person name="Varona S."/>
            <person name="Cuesta I."/>
            <person name="Sumanam S."/>
            <person name="Adisakwattana P."/>
            <person name="Gasser R.B."/>
            <person name="Hernandez-Gonzalez A."/>
            <person name="Young N.D."/>
            <person name="Perteguer M.J."/>
        </authorList>
    </citation>
    <scope>NUCLEOTIDE SEQUENCE [LARGE SCALE GENOMIC DNA]</scope>
    <source>
        <strain evidence="2">AL3</strain>
        <tissue evidence="2">Liver</tissue>
    </source>
</reference>
<accession>A0ABD6E2M6</accession>
<sequence>MQKALVLCIILIVIHSVQAKPKPGGDIEKLIKGIGKAVKHAILTTTTTTSPPDVIDAVLDQGRDIVGGKLLEKVGELAEKQGINRGMAEEFGRQALDKGFKKGKKLLQRLRSGSKSPERQLSTDSEATMVKHDALGAQVSSDDVEEPFQKIESVRVAAM</sequence>
<evidence type="ECO:0000313" key="2">
    <source>
        <dbReference type="EMBL" id="MFH4973540.1"/>
    </source>
</evidence>
<protein>
    <submittedName>
        <fullName evidence="2">Uncharacterized protein</fullName>
    </submittedName>
</protein>
<organism evidence="2 3">
    <name type="scientific">Gnathostoma spinigerum</name>
    <dbReference type="NCBI Taxonomy" id="75299"/>
    <lineage>
        <taxon>Eukaryota</taxon>
        <taxon>Metazoa</taxon>
        <taxon>Ecdysozoa</taxon>
        <taxon>Nematoda</taxon>
        <taxon>Chromadorea</taxon>
        <taxon>Rhabditida</taxon>
        <taxon>Spirurina</taxon>
        <taxon>Gnathostomatomorpha</taxon>
        <taxon>Gnathostomatoidea</taxon>
        <taxon>Gnathostomatidae</taxon>
        <taxon>Gnathostoma</taxon>
    </lineage>
</organism>
<keyword evidence="3" id="KW-1185">Reference proteome</keyword>
<comment type="caution">
    <text evidence="2">The sequence shown here is derived from an EMBL/GenBank/DDBJ whole genome shotgun (WGS) entry which is preliminary data.</text>
</comment>
<gene>
    <name evidence="2" type="ORF">AB6A40_000249</name>
</gene>
<name>A0ABD6E2M6_9BILA</name>